<evidence type="ECO:0000313" key="3">
    <source>
        <dbReference type="Proteomes" id="UP000002051"/>
    </source>
</evidence>
<reference evidence="1 3" key="1">
    <citation type="journal article" date="2011" name="Nature">
        <title>The Medicago genome provides insight into the evolution of rhizobial symbioses.</title>
        <authorList>
            <person name="Young N.D."/>
            <person name="Debelle F."/>
            <person name="Oldroyd G.E."/>
            <person name="Geurts R."/>
            <person name="Cannon S.B."/>
            <person name="Udvardi M.K."/>
            <person name="Benedito V.A."/>
            <person name="Mayer K.F."/>
            <person name="Gouzy J."/>
            <person name="Schoof H."/>
            <person name="Van de Peer Y."/>
            <person name="Proost S."/>
            <person name="Cook D.R."/>
            <person name="Meyers B.C."/>
            <person name="Spannagl M."/>
            <person name="Cheung F."/>
            <person name="De Mita S."/>
            <person name="Krishnakumar V."/>
            <person name="Gundlach H."/>
            <person name="Zhou S."/>
            <person name="Mudge J."/>
            <person name="Bharti A.K."/>
            <person name="Murray J.D."/>
            <person name="Naoumkina M.A."/>
            <person name="Rosen B."/>
            <person name="Silverstein K.A."/>
            <person name="Tang H."/>
            <person name="Rombauts S."/>
            <person name="Zhao P.X."/>
            <person name="Zhou P."/>
            <person name="Barbe V."/>
            <person name="Bardou P."/>
            <person name="Bechner M."/>
            <person name="Bellec A."/>
            <person name="Berger A."/>
            <person name="Berges H."/>
            <person name="Bidwell S."/>
            <person name="Bisseling T."/>
            <person name="Choisne N."/>
            <person name="Couloux A."/>
            <person name="Denny R."/>
            <person name="Deshpande S."/>
            <person name="Dai X."/>
            <person name="Doyle J.J."/>
            <person name="Dudez A.M."/>
            <person name="Farmer A.D."/>
            <person name="Fouteau S."/>
            <person name="Franken C."/>
            <person name="Gibelin C."/>
            <person name="Gish J."/>
            <person name="Goldstein S."/>
            <person name="Gonzalez A.J."/>
            <person name="Green P.J."/>
            <person name="Hallab A."/>
            <person name="Hartog M."/>
            <person name="Hua A."/>
            <person name="Humphray S.J."/>
            <person name="Jeong D.H."/>
            <person name="Jing Y."/>
            <person name="Jocker A."/>
            <person name="Kenton S.M."/>
            <person name="Kim D.J."/>
            <person name="Klee K."/>
            <person name="Lai H."/>
            <person name="Lang C."/>
            <person name="Lin S."/>
            <person name="Macmil S.L."/>
            <person name="Magdelenat G."/>
            <person name="Matthews L."/>
            <person name="McCorrison J."/>
            <person name="Monaghan E.L."/>
            <person name="Mun J.H."/>
            <person name="Najar F.Z."/>
            <person name="Nicholson C."/>
            <person name="Noirot C."/>
            <person name="O'Bleness M."/>
            <person name="Paule C.R."/>
            <person name="Poulain J."/>
            <person name="Prion F."/>
            <person name="Qin B."/>
            <person name="Qu C."/>
            <person name="Retzel E.F."/>
            <person name="Riddle C."/>
            <person name="Sallet E."/>
            <person name="Samain S."/>
            <person name="Samson N."/>
            <person name="Sanders I."/>
            <person name="Saurat O."/>
            <person name="Scarpelli C."/>
            <person name="Schiex T."/>
            <person name="Segurens B."/>
            <person name="Severin A.J."/>
            <person name="Sherrier D.J."/>
            <person name="Shi R."/>
            <person name="Sims S."/>
            <person name="Singer S.R."/>
            <person name="Sinharoy S."/>
            <person name="Sterck L."/>
            <person name="Viollet A."/>
            <person name="Wang B.B."/>
            <person name="Wang K."/>
            <person name="Wang M."/>
            <person name="Wang X."/>
            <person name="Warfsmann J."/>
            <person name="Weissenbach J."/>
            <person name="White D.D."/>
            <person name="White J.D."/>
            <person name="Wiley G.B."/>
            <person name="Wincker P."/>
            <person name="Xing Y."/>
            <person name="Yang L."/>
            <person name="Yao Z."/>
            <person name="Ying F."/>
            <person name="Zhai J."/>
            <person name="Zhou L."/>
            <person name="Zuber A."/>
            <person name="Denarie J."/>
            <person name="Dixon R.A."/>
            <person name="May G.D."/>
            <person name="Schwartz D.C."/>
            <person name="Rogers J."/>
            <person name="Quetier F."/>
            <person name="Town C.D."/>
            <person name="Roe B.A."/>
        </authorList>
    </citation>
    <scope>NUCLEOTIDE SEQUENCE [LARGE SCALE GENOMIC DNA]</scope>
    <source>
        <strain evidence="1">A17</strain>
        <strain evidence="2 3">cv. Jemalong A17</strain>
    </source>
</reference>
<dbReference type="Proteomes" id="UP000002051">
    <property type="component" value="Unassembled WGS sequence"/>
</dbReference>
<gene>
    <name evidence="1" type="ordered locus">MTR_7g088750</name>
</gene>
<dbReference type="EnsemblPlants" id="AES81110">
    <property type="protein sequence ID" value="AES81110"/>
    <property type="gene ID" value="MTR_7g088750"/>
</dbReference>
<dbReference type="EMBL" id="CM001223">
    <property type="protein sequence ID" value="AES81110.1"/>
    <property type="molecule type" value="Genomic_DNA"/>
</dbReference>
<dbReference type="PaxDb" id="3880-AES81110"/>
<keyword evidence="3" id="KW-1185">Reference proteome</keyword>
<evidence type="ECO:0000313" key="2">
    <source>
        <dbReference type="EnsemblPlants" id="AES81110"/>
    </source>
</evidence>
<protein>
    <submittedName>
        <fullName evidence="1 2">Uncharacterized protein</fullName>
    </submittedName>
</protein>
<organism evidence="1 3">
    <name type="scientific">Medicago truncatula</name>
    <name type="common">Barrel medic</name>
    <name type="synonym">Medicago tribuloides</name>
    <dbReference type="NCBI Taxonomy" id="3880"/>
    <lineage>
        <taxon>Eukaryota</taxon>
        <taxon>Viridiplantae</taxon>
        <taxon>Streptophyta</taxon>
        <taxon>Embryophyta</taxon>
        <taxon>Tracheophyta</taxon>
        <taxon>Spermatophyta</taxon>
        <taxon>Magnoliopsida</taxon>
        <taxon>eudicotyledons</taxon>
        <taxon>Gunneridae</taxon>
        <taxon>Pentapetalae</taxon>
        <taxon>rosids</taxon>
        <taxon>fabids</taxon>
        <taxon>Fabales</taxon>
        <taxon>Fabaceae</taxon>
        <taxon>Papilionoideae</taxon>
        <taxon>50 kb inversion clade</taxon>
        <taxon>NPAAA clade</taxon>
        <taxon>Hologalegina</taxon>
        <taxon>IRL clade</taxon>
        <taxon>Trifolieae</taxon>
        <taxon>Medicago</taxon>
    </lineage>
</organism>
<dbReference type="HOGENOM" id="CLU_2982122_0_0_1"/>
<evidence type="ECO:0000313" key="1">
    <source>
        <dbReference type="EMBL" id="AES81110.1"/>
    </source>
</evidence>
<proteinExistence type="predicted"/>
<dbReference type="AlphaFoldDB" id="G7L4U6"/>
<sequence>MYERQRCGCVGWCEVEGGGMATVDGGRRWREKAVRGKGKEGLSYKIAPDFLLLDKIAP</sequence>
<accession>G7L4U6</accession>
<name>G7L4U6_MEDTR</name>
<reference evidence="1 3" key="2">
    <citation type="journal article" date="2014" name="BMC Genomics">
        <title>An improved genome release (version Mt4.0) for the model legume Medicago truncatula.</title>
        <authorList>
            <person name="Tang H."/>
            <person name="Krishnakumar V."/>
            <person name="Bidwell S."/>
            <person name="Rosen B."/>
            <person name="Chan A."/>
            <person name="Zhou S."/>
            <person name="Gentzbittel L."/>
            <person name="Childs K.L."/>
            <person name="Yandell M."/>
            <person name="Gundlach H."/>
            <person name="Mayer K.F."/>
            <person name="Schwartz D.C."/>
            <person name="Town C.D."/>
        </authorList>
    </citation>
    <scope>GENOME REANNOTATION</scope>
    <source>
        <strain evidence="2 3">cv. Jemalong A17</strain>
    </source>
</reference>
<reference evidence="2" key="3">
    <citation type="submission" date="2015-04" db="UniProtKB">
        <authorList>
            <consortium name="EnsemblPlants"/>
        </authorList>
    </citation>
    <scope>IDENTIFICATION</scope>
    <source>
        <strain evidence="2">cv. Jemalong A17</strain>
    </source>
</reference>